<organism evidence="1 2">
    <name type="scientific">Amborella trichopoda</name>
    <dbReference type="NCBI Taxonomy" id="13333"/>
    <lineage>
        <taxon>Eukaryota</taxon>
        <taxon>Viridiplantae</taxon>
        <taxon>Streptophyta</taxon>
        <taxon>Embryophyta</taxon>
        <taxon>Tracheophyta</taxon>
        <taxon>Spermatophyta</taxon>
        <taxon>Magnoliopsida</taxon>
        <taxon>Amborellales</taxon>
        <taxon>Amborellaceae</taxon>
        <taxon>Amborella</taxon>
    </lineage>
</organism>
<dbReference type="Proteomes" id="UP000017836">
    <property type="component" value="Unassembled WGS sequence"/>
</dbReference>
<gene>
    <name evidence="1" type="ORF">AMTR_s00065p00065020</name>
</gene>
<dbReference type="AlphaFoldDB" id="U5D7W0"/>
<dbReference type="Gramene" id="ERN18529">
    <property type="protein sequence ID" value="ERN18529"/>
    <property type="gene ID" value="AMTR_s00065p00065020"/>
</dbReference>
<keyword evidence="2" id="KW-1185">Reference proteome</keyword>
<name>U5D7W0_AMBTC</name>
<evidence type="ECO:0000313" key="2">
    <source>
        <dbReference type="Proteomes" id="UP000017836"/>
    </source>
</evidence>
<dbReference type="HOGENOM" id="CLU_1899034_0_0_1"/>
<sequence length="134" mass="15000">MDFDTDFGEDMHENQLRLLLSLIQTGEGPRGMLRVDVLFRALAEEITARPWLNVFEQQQQSTDPPVTFFHPDGSLGIAAPLPWVSDPPFLFIHPDGSVTIADQLSRLPVPGPRHDRGGGSFWVAVFILWDSIGY</sequence>
<accession>U5D7W0</accession>
<evidence type="ECO:0000313" key="1">
    <source>
        <dbReference type="EMBL" id="ERN18529.1"/>
    </source>
</evidence>
<protein>
    <submittedName>
        <fullName evidence="1">Uncharacterized protein</fullName>
    </submittedName>
</protein>
<proteinExistence type="predicted"/>
<reference evidence="2" key="1">
    <citation type="journal article" date="2013" name="Science">
        <title>The Amborella genome and the evolution of flowering plants.</title>
        <authorList>
            <consortium name="Amborella Genome Project"/>
        </authorList>
    </citation>
    <scope>NUCLEOTIDE SEQUENCE [LARGE SCALE GENOMIC DNA]</scope>
</reference>
<dbReference type="EMBL" id="KI392088">
    <property type="protein sequence ID" value="ERN18529.1"/>
    <property type="molecule type" value="Genomic_DNA"/>
</dbReference>